<organism evidence="1 2">
    <name type="scientific">Candidatus Defluviibacterium haderslevense</name>
    <dbReference type="NCBI Taxonomy" id="2981993"/>
    <lineage>
        <taxon>Bacteria</taxon>
        <taxon>Pseudomonadati</taxon>
        <taxon>Bacteroidota</taxon>
        <taxon>Saprospiria</taxon>
        <taxon>Saprospirales</taxon>
        <taxon>Saprospiraceae</taxon>
        <taxon>Candidatus Defluviibacterium</taxon>
    </lineage>
</organism>
<evidence type="ECO:0000313" key="2">
    <source>
        <dbReference type="Proteomes" id="UP000808349"/>
    </source>
</evidence>
<evidence type="ECO:0000313" key="1">
    <source>
        <dbReference type="EMBL" id="MBK9719325.1"/>
    </source>
</evidence>
<dbReference type="Proteomes" id="UP000808349">
    <property type="component" value="Unassembled WGS sequence"/>
</dbReference>
<sequence length="193" mass="22295">MGKGIKTSSVYFYIMVITPNNIKTPVCVFYRMVRILFCLISYALLIDLDAQKYITAGGARLGEDIGISIQQRIAKHLTIEGVLNSSYRNDDLGLKLMLEQHNPLITRRFNVYYGAGVHWNYIGDSARIYPSGISLIGGIEFTSDRFNVSWDFLPSFSFWYGKEPFNPSTALTLRYVFIKEKKKKKHLKFWKKR</sequence>
<dbReference type="EMBL" id="JADKFW010000018">
    <property type="protein sequence ID" value="MBK9719325.1"/>
    <property type="molecule type" value="Genomic_DNA"/>
</dbReference>
<comment type="caution">
    <text evidence="1">The sequence shown here is derived from an EMBL/GenBank/DDBJ whole genome shotgun (WGS) entry which is preliminary data.</text>
</comment>
<name>A0A9D7SB07_9BACT</name>
<proteinExistence type="predicted"/>
<dbReference type="AlphaFoldDB" id="A0A9D7SB07"/>
<gene>
    <name evidence="1" type="ORF">IPO85_17780</name>
</gene>
<reference evidence="1 2" key="1">
    <citation type="submission" date="2020-10" db="EMBL/GenBank/DDBJ databases">
        <title>Connecting structure to function with the recovery of over 1000 high-quality activated sludge metagenome-assembled genomes encoding full-length rRNA genes using long-read sequencing.</title>
        <authorList>
            <person name="Singleton C.M."/>
            <person name="Petriglieri F."/>
            <person name="Kristensen J.M."/>
            <person name="Kirkegaard R.H."/>
            <person name="Michaelsen T.Y."/>
            <person name="Andersen M.H."/>
            <person name="Karst S.M."/>
            <person name="Dueholm M.S."/>
            <person name="Nielsen P.H."/>
            <person name="Albertsen M."/>
        </authorList>
    </citation>
    <scope>NUCLEOTIDE SEQUENCE [LARGE SCALE GENOMIC DNA]</scope>
    <source>
        <strain evidence="1">Ribe_18-Q3-R11-54_BAT3C.373</strain>
    </source>
</reference>
<protein>
    <submittedName>
        <fullName evidence="1">Uncharacterized protein</fullName>
    </submittedName>
</protein>
<accession>A0A9D7SB07</accession>